<protein>
    <recommendedName>
        <fullName evidence="9">Protein transport protein SEC23</fullName>
    </recommendedName>
</protein>
<keyword evidence="8 9" id="KW-0968">Cytoplasmic vesicle</keyword>
<keyword evidence="7 9" id="KW-0472">Membrane</keyword>
<dbReference type="Gene3D" id="2.30.30.380">
    <property type="entry name" value="Zn-finger domain of Sec23/24"/>
    <property type="match status" value="1"/>
</dbReference>
<gene>
    <name evidence="11" type="ORF">F2Q68_00042757</name>
</gene>
<comment type="subcellular location">
    <subcellularLocation>
        <location evidence="9">Cytoplasmic vesicle</location>
        <location evidence="9">COPII-coated vesicle membrane</location>
        <topology evidence="9">Peripheral membrane protein</topology>
        <orientation evidence="9">Cytoplasmic side</orientation>
    </subcellularLocation>
    <subcellularLocation>
        <location evidence="9">Endoplasmic reticulum membrane</location>
        <topology evidence="9">Peripheral membrane protein</topology>
        <orientation evidence="9">Cytoplasmic side</orientation>
    </subcellularLocation>
</comment>
<evidence type="ECO:0000259" key="10">
    <source>
        <dbReference type="Pfam" id="PF04810"/>
    </source>
</evidence>
<evidence type="ECO:0000256" key="3">
    <source>
        <dbReference type="ARBA" id="ARBA00022824"/>
    </source>
</evidence>
<evidence type="ECO:0000256" key="5">
    <source>
        <dbReference type="ARBA" id="ARBA00022892"/>
    </source>
</evidence>
<evidence type="ECO:0000313" key="12">
    <source>
        <dbReference type="Proteomes" id="UP000712281"/>
    </source>
</evidence>
<keyword evidence="2 9" id="KW-0479">Metal-binding</keyword>
<keyword evidence="4 9" id="KW-0862">Zinc</keyword>
<dbReference type="EMBL" id="QGKW02000007">
    <property type="protein sequence ID" value="KAF2620372.1"/>
    <property type="molecule type" value="Genomic_DNA"/>
</dbReference>
<dbReference type="Pfam" id="PF04810">
    <property type="entry name" value="zf-Sec23_Sec24"/>
    <property type="match status" value="1"/>
</dbReference>
<dbReference type="GO" id="GO:0030127">
    <property type="term" value="C:COPII vesicle coat"/>
    <property type="evidence" value="ECO:0007669"/>
    <property type="project" value="InterPro"/>
</dbReference>
<dbReference type="Proteomes" id="UP000712281">
    <property type="component" value="Unassembled WGS sequence"/>
</dbReference>
<dbReference type="InterPro" id="IPR006895">
    <property type="entry name" value="Znf_Sec23_Sec24"/>
</dbReference>
<organism evidence="11 12">
    <name type="scientific">Brassica cretica</name>
    <name type="common">Mustard</name>
    <dbReference type="NCBI Taxonomy" id="69181"/>
    <lineage>
        <taxon>Eukaryota</taxon>
        <taxon>Viridiplantae</taxon>
        <taxon>Streptophyta</taxon>
        <taxon>Embryophyta</taxon>
        <taxon>Tracheophyta</taxon>
        <taxon>Spermatophyta</taxon>
        <taxon>Magnoliopsida</taxon>
        <taxon>eudicotyledons</taxon>
        <taxon>Gunneridae</taxon>
        <taxon>Pentapetalae</taxon>
        <taxon>rosids</taxon>
        <taxon>malvids</taxon>
        <taxon>Brassicales</taxon>
        <taxon>Brassicaceae</taxon>
        <taxon>Brassiceae</taxon>
        <taxon>Brassica</taxon>
    </lineage>
</organism>
<dbReference type="PANTHER" id="PTHR11141:SF0">
    <property type="entry name" value="PROTEIN TRANSPORT PROTEIN SEC23"/>
    <property type="match status" value="1"/>
</dbReference>
<dbReference type="OrthoDB" id="10256289at2759"/>
<evidence type="ECO:0000256" key="8">
    <source>
        <dbReference type="ARBA" id="ARBA00023329"/>
    </source>
</evidence>
<evidence type="ECO:0000256" key="4">
    <source>
        <dbReference type="ARBA" id="ARBA00022833"/>
    </source>
</evidence>
<dbReference type="GO" id="GO:0006886">
    <property type="term" value="P:intracellular protein transport"/>
    <property type="evidence" value="ECO:0007669"/>
    <property type="project" value="InterPro"/>
</dbReference>
<dbReference type="GO" id="GO:0005096">
    <property type="term" value="F:GTPase activator activity"/>
    <property type="evidence" value="ECO:0007669"/>
    <property type="project" value="TreeGrafter"/>
</dbReference>
<keyword evidence="1 9" id="KW-0813">Transport</keyword>
<proteinExistence type="inferred from homology"/>
<evidence type="ECO:0000256" key="7">
    <source>
        <dbReference type="ARBA" id="ARBA00023136"/>
    </source>
</evidence>
<keyword evidence="3 9" id="KW-0256">Endoplasmic reticulum</keyword>
<comment type="caution">
    <text evidence="11">The sequence shown here is derived from an EMBL/GenBank/DDBJ whole genome shotgun (WGS) entry which is preliminary data.</text>
</comment>
<keyword evidence="6 9" id="KW-0653">Protein transport</keyword>
<accession>A0A3N6R416</accession>
<feature type="domain" description="Zinc finger Sec23/Sec24-type" evidence="10">
    <location>
        <begin position="9"/>
        <end position="43"/>
    </location>
</feature>
<evidence type="ECO:0000256" key="2">
    <source>
        <dbReference type="ARBA" id="ARBA00022723"/>
    </source>
</evidence>
<evidence type="ECO:0000256" key="1">
    <source>
        <dbReference type="ARBA" id="ARBA00022448"/>
    </source>
</evidence>
<dbReference type="GO" id="GO:0070971">
    <property type="term" value="C:endoplasmic reticulum exit site"/>
    <property type="evidence" value="ECO:0007669"/>
    <property type="project" value="TreeGrafter"/>
</dbReference>
<evidence type="ECO:0000256" key="9">
    <source>
        <dbReference type="RuleBase" id="RU365030"/>
    </source>
</evidence>
<dbReference type="InterPro" id="IPR037364">
    <property type="entry name" value="Sec23"/>
</dbReference>
<dbReference type="GO" id="GO:0090110">
    <property type="term" value="P:COPII-coated vesicle cargo loading"/>
    <property type="evidence" value="ECO:0007669"/>
    <property type="project" value="TreeGrafter"/>
</dbReference>
<dbReference type="GO" id="GO:0005789">
    <property type="term" value="C:endoplasmic reticulum membrane"/>
    <property type="evidence" value="ECO:0007669"/>
    <property type="project" value="UniProtKB-SubCell"/>
</dbReference>
<comment type="similarity">
    <text evidence="9">Belongs to the SEC23/SEC24 family. SEC23 subfamily.</text>
</comment>
<dbReference type="SUPFAM" id="SSF82919">
    <property type="entry name" value="Zn-finger domain of Sec23/24"/>
    <property type="match status" value="1"/>
</dbReference>
<reference evidence="11" key="1">
    <citation type="submission" date="2019-12" db="EMBL/GenBank/DDBJ databases">
        <title>Genome sequencing and annotation of Brassica cretica.</title>
        <authorList>
            <person name="Studholme D.J."/>
            <person name="Sarris P.F."/>
        </authorList>
    </citation>
    <scope>NUCLEOTIDE SEQUENCE</scope>
    <source>
        <strain evidence="11">PFS-001/15</strain>
        <tissue evidence="11">Leaf</tissue>
    </source>
</reference>
<name>A0A3N6R416_BRACR</name>
<dbReference type="InterPro" id="IPR036174">
    <property type="entry name" value="Znf_Sec23_Sec24_sf"/>
</dbReference>
<evidence type="ECO:0000313" key="11">
    <source>
        <dbReference type="EMBL" id="KAF2620372.1"/>
    </source>
</evidence>
<evidence type="ECO:0000256" key="6">
    <source>
        <dbReference type="ARBA" id="ARBA00022927"/>
    </source>
</evidence>
<keyword evidence="5 9" id="KW-0931">ER-Golgi transport</keyword>
<dbReference type="AlphaFoldDB" id="A0A3N6R416"/>
<comment type="function">
    <text evidence="9">Component of the coat protein complex II (COPII) which promotes the formation of transport vesicles from the endoplasmic reticulum (ER). The coat has two main functions, the physical deformation of the endoplasmic reticulum membrane into vesicles and the selection of cargo molecules.</text>
</comment>
<sequence length="74" mass="8256">MSVPISSLRTCCAALNSFARVGFTAKIWICPLCFQRNHFPPHYHAVSETNLPCELYWSGCLELVSLGLVLESLL</sequence>
<dbReference type="PANTHER" id="PTHR11141">
    <property type="entry name" value="PROTEIN TRANSPORT PROTEIN SEC23"/>
    <property type="match status" value="1"/>
</dbReference>
<keyword evidence="9" id="KW-0963">Cytoplasm</keyword>
<dbReference type="GO" id="GO:0008270">
    <property type="term" value="F:zinc ion binding"/>
    <property type="evidence" value="ECO:0007669"/>
    <property type="project" value="InterPro"/>
</dbReference>
<dbReference type="FunFam" id="2.30.30.380:FF:000001">
    <property type="entry name" value="Protein transport protein SEC23"/>
    <property type="match status" value="1"/>
</dbReference>